<dbReference type="PANTHER" id="PTHR33928:SF2">
    <property type="entry name" value="PECTATE LYASE SUPERFAMILY PROTEIN DOMAIN-CONTAINING PROTEIN-RELATED"/>
    <property type="match status" value="1"/>
</dbReference>
<evidence type="ECO:0000313" key="1">
    <source>
        <dbReference type="EMBL" id="URD90844.1"/>
    </source>
</evidence>
<dbReference type="InterPro" id="IPR039279">
    <property type="entry name" value="QRT3-like"/>
</dbReference>
<dbReference type="EMBL" id="CP097504">
    <property type="protein sequence ID" value="URD90844.1"/>
    <property type="molecule type" value="Genomic_DNA"/>
</dbReference>
<keyword evidence="2" id="KW-1185">Reference proteome</keyword>
<protein>
    <submittedName>
        <fullName evidence="1">Polygalacturonase QRT3-like</fullName>
    </submittedName>
</protein>
<gene>
    <name evidence="1" type="ORF">MUK42_26682</name>
</gene>
<dbReference type="InterPro" id="IPR012334">
    <property type="entry name" value="Pectin_lyas_fold"/>
</dbReference>
<dbReference type="OrthoDB" id="759317at2759"/>
<dbReference type="Proteomes" id="UP001055439">
    <property type="component" value="Chromosome 2"/>
</dbReference>
<dbReference type="GO" id="GO:0004650">
    <property type="term" value="F:polygalacturonase activity"/>
    <property type="evidence" value="ECO:0007669"/>
    <property type="project" value="InterPro"/>
</dbReference>
<dbReference type="Gene3D" id="2.160.20.10">
    <property type="entry name" value="Single-stranded right-handed beta-helix, Pectin lyase-like"/>
    <property type="match status" value="1"/>
</dbReference>
<dbReference type="SUPFAM" id="SSF51126">
    <property type="entry name" value="Pectin lyase-like"/>
    <property type="match status" value="1"/>
</dbReference>
<name>A0A9E7F6V5_9LILI</name>
<evidence type="ECO:0000313" key="2">
    <source>
        <dbReference type="Proteomes" id="UP001055439"/>
    </source>
</evidence>
<sequence length="477" mass="50830">MQVSKVFNPISFGADSTGAADSSDAIVNTINAAFQAQKGKELLPGINDLGGAVVDLQGGNYKISKPIRLPSGGGNVVIRGGTLRAADKFPTDGYLIELHSPSSDKADKKKRGFYYEDITFRDILFDSGFRGGGLLVIDSARIRVDNCFFIHFGTEGIHVKSGHETFVSSTFLGQHVNIGGDPDEKSFSGTAINLASNDNAVTDVVIFSAGTGIILSGQANILTGDPVQVHVTNAFFLGDANVVLKSVKGVISGLTIVDNMFSGSSNAKAVVEVQGTFNQVDQVVIDRNNVRGMSVKSTTAKLTVVGKADKWVADFSPILLFPDRIKNVQYSLYVNGKKSIPLHAVTSTSNNKVVVEADRVVDGGVSVSVDQYSNPVKCWTVARKLAASVLSKMMGDLLEALVRRRGGLDTRPPAPACMAPAETATDECPKHDAVRDCSCSTLCTPSRSAGLEVASLVAMGRKRERARKRRWVGVVYI</sequence>
<dbReference type="AlphaFoldDB" id="A0A9E7F6V5"/>
<organism evidence="1 2">
    <name type="scientific">Musa troglodytarum</name>
    <name type="common">fe'i banana</name>
    <dbReference type="NCBI Taxonomy" id="320322"/>
    <lineage>
        <taxon>Eukaryota</taxon>
        <taxon>Viridiplantae</taxon>
        <taxon>Streptophyta</taxon>
        <taxon>Embryophyta</taxon>
        <taxon>Tracheophyta</taxon>
        <taxon>Spermatophyta</taxon>
        <taxon>Magnoliopsida</taxon>
        <taxon>Liliopsida</taxon>
        <taxon>Zingiberales</taxon>
        <taxon>Musaceae</taxon>
        <taxon>Musa</taxon>
    </lineage>
</organism>
<accession>A0A9E7F6V5</accession>
<dbReference type="PANTHER" id="PTHR33928">
    <property type="entry name" value="POLYGALACTURONASE QRT3"/>
    <property type="match status" value="1"/>
</dbReference>
<dbReference type="InterPro" id="IPR011050">
    <property type="entry name" value="Pectin_lyase_fold/virulence"/>
</dbReference>
<proteinExistence type="predicted"/>
<reference evidence="1" key="1">
    <citation type="submission" date="2022-05" db="EMBL/GenBank/DDBJ databases">
        <title>The Musa troglodytarum L. genome provides insights into the mechanism of non-climacteric behaviour and enrichment of carotenoids.</title>
        <authorList>
            <person name="Wang J."/>
        </authorList>
    </citation>
    <scope>NUCLEOTIDE SEQUENCE</scope>
    <source>
        <tissue evidence="1">Leaf</tissue>
    </source>
</reference>